<dbReference type="AlphaFoldDB" id="A0A918J3S9"/>
<dbReference type="InterPro" id="IPR037185">
    <property type="entry name" value="EmrE-like"/>
</dbReference>
<dbReference type="PANTHER" id="PTHR32322">
    <property type="entry name" value="INNER MEMBRANE TRANSPORTER"/>
    <property type="match status" value="1"/>
</dbReference>
<feature type="transmembrane region" description="Helical" evidence="6">
    <location>
        <begin position="145"/>
        <end position="166"/>
    </location>
</feature>
<keyword evidence="4 6" id="KW-1133">Transmembrane helix</keyword>
<protein>
    <recommendedName>
        <fullName evidence="7">EamA domain-containing protein</fullName>
    </recommendedName>
</protein>
<gene>
    <name evidence="8" type="ORF">GCM10007383_29480</name>
</gene>
<reference evidence="8" key="2">
    <citation type="submission" date="2020-09" db="EMBL/GenBank/DDBJ databases">
        <authorList>
            <person name="Sun Q."/>
            <person name="Kim S."/>
        </authorList>
    </citation>
    <scope>NUCLEOTIDE SEQUENCE</scope>
    <source>
        <strain evidence="8">KCTC 12113</strain>
    </source>
</reference>
<evidence type="ECO:0000256" key="4">
    <source>
        <dbReference type="ARBA" id="ARBA00022989"/>
    </source>
</evidence>
<evidence type="ECO:0000313" key="9">
    <source>
        <dbReference type="Proteomes" id="UP000634668"/>
    </source>
</evidence>
<dbReference type="Gene3D" id="1.10.3730.20">
    <property type="match status" value="2"/>
</dbReference>
<comment type="similarity">
    <text evidence="2">Belongs to the EamA transporter family.</text>
</comment>
<evidence type="ECO:0000256" key="6">
    <source>
        <dbReference type="SAM" id="Phobius"/>
    </source>
</evidence>
<feature type="transmembrane region" description="Helical" evidence="6">
    <location>
        <begin position="241"/>
        <end position="262"/>
    </location>
</feature>
<feature type="transmembrane region" description="Helical" evidence="6">
    <location>
        <begin position="6"/>
        <end position="22"/>
    </location>
</feature>
<evidence type="ECO:0000313" key="8">
    <source>
        <dbReference type="EMBL" id="GGW43012.1"/>
    </source>
</evidence>
<proteinExistence type="inferred from homology"/>
<keyword evidence="5 6" id="KW-0472">Membrane</keyword>
<dbReference type="Proteomes" id="UP000634668">
    <property type="component" value="Unassembled WGS sequence"/>
</dbReference>
<feature type="transmembrane region" description="Helical" evidence="6">
    <location>
        <begin position="178"/>
        <end position="197"/>
    </location>
</feature>
<keyword evidence="9" id="KW-1185">Reference proteome</keyword>
<feature type="domain" description="EamA" evidence="7">
    <location>
        <begin position="182"/>
        <end position="285"/>
    </location>
</feature>
<dbReference type="EMBL" id="BMWP01000023">
    <property type="protein sequence ID" value="GGW43012.1"/>
    <property type="molecule type" value="Genomic_DNA"/>
</dbReference>
<comment type="subcellular location">
    <subcellularLocation>
        <location evidence="1">Membrane</location>
        <topology evidence="1">Multi-pass membrane protein</topology>
    </subcellularLocation>
</comment>
<dbReference type="SUPFAM" id="SSF103481">
    <property type="entry name" value="Multidrug resistance efflux transporter EmrE"/>
    <property type="match status" value="2"/>
</dbReference>
<accession>A0A918J3S9</accession>
<name>A0A918J3S9_9FLAO</name>
<feature type="transmembrane region" description="Helical" evidence="6">
    <location>
        <begin position="209"/>
        <end position="229"/>
    </location>
</feature>
<evidence type="ECO:0000256" key="5">
    <source>
        <dbReference type="ARBA" id="ARBA00023136"/>
    </source>
</evidence>
<feature type="transmembrane region" description="Helical" evidence="6">
    <location>
        <begin position="269"/>
        <end position="286"/>
    </location>
</feature>
<feature type="transmembrane region" description="Helical" evidence="6">
    <location>
        <begin position="60"/>
        <end position="81"/>
    </location>
</feature>
<feature type="domain" description="EamA" evidence="7">
    <location>
        <begin position="6"/>
        <end position="133"/>
    </location>
</feature>
<evidence type="ECO:0000256" key="3">
    <source>
        <dbReference type="ARBA" id="ARBA00022692"/>
    </source>
</evidence>
<feature type="transmembrane region" description="Helical" evidence="6">
    <location>
        <begin position="116"/>
        <end position="133"/>
    </location>
</feature>
<dbReference type="GO" id="GO:0016020">
    <property type="term" value="C:membrane"/>
    <property type="evidence" value="ECO:0007669"/>
    <property type="project" value="UniProtKB-SubCell"/>
</dbReference>
<dbReference type="RefSeq" id="WP_026815305.1">
    <property type="nucleotide sequence ID" value="NZ_BMWP01000023.1"/>
</dbReference>
<dbReference type="InterPro" id="IPR000620">
    <property type="entry name" value="EamA_dom"/>
</dbReference>
<evidence type="ECO:0000256" key="1">
    <source>
        <dbReference type="ARBA" id="ARBA00004141"/>
    </source>
</evidence>
<dbReference type="Pfam" id="PF00892">
    <property type="entry name" value="EamA"/>
    <property type="match status" value="2"/>
</dbReference>
<evidence type="ECO:0000256" key="2">
    <source>
        <dbReference type="ARBA" id="ARBA00007362"/>
    </source>
</evidence>
<dbReference type="InterPro" id="IPR050638">
    <property type="entry name" value="AA-Vitamin_Transporters"/>
</dbReference>
<organism evidence="8 9">
    <name type="scientific">Arenibacter certesii</name>
    <dbReference type="NCBI Taxonomy" id="228955"/>
    <lineage>
        <taxon>Bacteria</taxon>
        <taxon>Pseudomonadati</taxon>
        <taxon>Bacteroidota</taxon>
        <taxon>Flavobacteriia</taxon>
        <taxon>Flavobacteriales</taxon>
        <taxon>Flavobacteriaceae</taxon>
        <taxon>Arenibacter</taxon>
    </lineage>
</organism>
<sequence>MLELGLSILSSSIIFVVFKMYSKTGVETQYAIVVNYFVAAMVGFFLYQKKINLSELPEKPWFLGTMILGILFILVFNLMAAASQRSGIAVASIATKMSLVIPVIFGVLIYNEKLGPLKIAGIVFALVAVYFASSKEKGVPITKNIYLLPALVFLGSGIIDTSIKFLEETKVPKDEFTLFSATVFASAATTGLILVGIKSVKHQLKFNLKNIVGGIALGIPNYFSVYFILAALQHKELNSASIFTINNVAIVMSTTLLGIILFKEKVSKKNWAGIGLAVISIILVVYF</sequence>
<keyword evidence="3 6" id="KW-0812">Transmembrane</keyword>
<feature type="transmembrane region" description="Helical" evidence="6">
    <location>
        <begin position="29"/>
        <end position="48"/>
    </location>
</feature>
<dbReference type="PANTHER" id="PTHR32322:SF2">
    <property type="entry name" value="EAMA DOMAIN-CONTAINING PROTEIN"/>
    <property type="match status" value="1"/>
</dbReference>
<reference evidence="8" key="1">
    <citation type="journal article" date="2014" name="Int. J. Syst. Evol. Microbiol.">
        <title>Complete genome sequence of Corynebacterium casei LMG S-19264T (=DSM 44701T), isolated from a smear-ripened cheese.</title>
        <authorList>
            <consortium name="US DOE Joint Genome Institute (JGI-PGF)"/>
            <person name="Walter F."/>
            <person name="Albersmeier A."/>
            <person name="Kalinowski J."/>
            <person name="Ruckert C."/>
        </authorList>
    </citation>
    <scope>NUCLEOTIDE SEQUENCE</scope>
    <source>
        <strain evidence="8">KCTC 12113</strain>
    </source>
</reference>
<evidence type="ECO:0000259" key="7">
    <source>
        <dbReference type="Pfam" id="PF00892"/>
    </source>
</evidence>
<comment type="caution">
    <text evidence="8">The sequence shown here is derived from an EMBL/GenBank/DDBJ whole genome shotgun (WGS) entry which is preliminary data.</text>
</comment>
<feature type="transmembrane region" description="Helical" evidence="6">
    <location>
        <begin position="88"/>
        <end position="110"/>
    </location>
</feature>